<evidence type="ECO:0000313" key="2">
    <source>
        <dbReference type="Proteomes" id="UP000805649"/>
    </source>
</evidence>
<comment type="caution">
    <text evidence="1">The sequence shown here is derived from an EMBL/GenBank/DDBJ whole genome shotgun (WGS) entry which is preliminary data.</text>
</comment>
<sequence length="78" mass="8183">MPAVSAVKARNCRPTSPQGKPSLSISEHPTWATVGMTPAILQIVGAAIQQVVDFIENGYPQCAAGDGISTTEMDVKRS</sequence>
<dbReference type="Proteomes" id="UP000805649">
    <property type="component" value="Unassembled WGS sequence"/>
</dbReference>
<dbReference type="EMBL" id="VUJX02000002">
    <property type="protein sequence ID" value="KAL0941111.1"/>
    <property type="molecule type" value="Genomic_DNA"/>
</dbReference>
<reference evidence="1 2" key="1">
    <citation type="journal article" date="2020" name="Phytopathology">
        <title>Genome Sequence Resources of Colletotrichum truncatum, C. plurivorum, C. musicola, and C. sojae: Four Species Pathogenic to Soybean (Glycine max).</title>
        <authorList>
            <person name="Rogerio F."/>
            <person name="Boufleur T.R."/>
            <person name="Ciampi-Guillardi M."/>
            <person name="Sukno S.A."/>
            <person name="Thon M.R."/>
            <person name="Massola Junior N.S."/>
            <person name="Baroncelli R."/>
        </authorList>
    </citation>
    <scope>NUCLEOTIDE SEQUENCE [LARGE SCALE GENOMIC DNA]</scope>
    <source>
        <strain evidence="1 2">CMES1059</strain>
    </source>
</reference>
<gene>
    <name evidence="1" type="ORF">CTRU02_203874</name>
</gene>
<proteinExistence type="predicted"/>
<organism evidence="1 2">
    <name type="scientific">Colletotrichum truncatum</name>
    <name type="common">Anthracnose fungus</name>
    <name type="synonym">Colletotrichum capsici</name>
    <dbReference type="NCBI Taxonomy" id="5467"/>
    <lineage>
        <taxon>Eukaryota</taxon>
        <taxon>Fungi</taxon>
        <taxon>Dikarya</taxon>
        <taxon>Ascomycota</taxon>
        <taxon>Pezizomycotina</taxon>
        <taxon>Sordariomycetes</taxon>
        <taxon>Hypocreomycetidae</taxon>
        <taxon>Glomerellales</taxon>
        <taxon>Glomerellaceae</taxon>
        <taxon>Colletotrichum</taxon>
        <taxon>Colletotrichum truncatum species complex</taxon>
    </lineage>
</organism>
<name>A0ACC3ZAH5_COLTU</name>
<keyword evidence="2" id="KW-1185">Reference proteome</keyword>
<accession>A0ACC3ZAH5</accession>
<protein>
    <submittedName>
        <fullName evidence="1">Uncharacterized protein</fullName>
    </submittedName>
</protein>
<evidence type="ECO:0000313" key="1">
    <source>
        <dbReference type="EMBL" id="KAL0941111.1"/>
    </source>
</evidence>